<dbReference type="PANTHER" id="PTHR36863:SF1">
    <property type="entry name" value="SHIELDIN COMPLEX SUBUNIT 1"/>
    <property type="match status" value="1"/>
</dbReference>
<dbReference type="Pfam" id="PF15021">
    <property type="entry name" value="SHLD1_C"/>
    <property type="match status" value="1"/>
</dbReference>
<dbReference type="Proteomes" id="UP000694398">
    <property type="component" value="Unassembled WGS sequence"/>
</dbReference>
<feature type="compositionally biased region" description="Polar residues" evidence="1">
    <location>
        <begin position="32"/>
        <end position="47"/>
    </location>
</feature>
<evidence type="ECO:0000313" key="3">
    <source>
        <dbReference type="Ensembl" id="ENSCLAP00000020452.1"/>
    </source>
</evidence>
<evidence type="ECO:0000256" key="1">
    <source>
        <dbReference type="SAM" id="MobiDB-lite"/>
    </source>
</evidence>
<evidence type="ECO:0000313" key="4">
    <source>
        <dbReference type="Proteomes" id="UP000694398"/>
    </source>
</evidence>
<feature type="region of interest" description="Disordered" evidence="1">
    <location>
        <begin position="1"/>
        <end position="61"/>
    </location>
</feature>
<dbReference type="OMA" id="NHPTTAC"/>
<dbReference type="GeneTree" id="ENSGT00390000014969"/>
<name>A0A8C2VTX4_CHILA</name>
<dbReference type="GeneID" id="102013928"/>
<dbReference type="Ensembl" id="ENSCLAT00000020650.1">
    <property type="protein sequence ID" value="ENSCLAP00000020452.1"/>
    <property type="gene ID" value="ENSCLAG00000014015.1"/>
</dbReference>
<reference evidence="3" key="2">
    <citation type="submission" date="2025-09" db="UniProtKB">
        <authorList>
            <consortium name="Ensembl"/>
        </authorList>
    </citation>
    <scope>IDENTIFICATION</scope>
</reference>
<accession>A0A8C2VTX4</accession>
<proteinExistence type="predicted"/>
<dbReference type="GO" id="GO:2000042">
    <property type="term" value="P:negative regulation of double-strand break repair via homologous recombination"/>
    <property type="evidence" value="ECO:0007669"/>
    <property type="project" value="Ensembl"/>
</dbReference>
<organism evidence="3 4">
    <name type="scientific">Chinchilla lanigera</name>
    <name type="common">Long-tailed chinchilla</name>
    <name type="synonym">Chinchilla villidera</name>
    <dbReference type="NCBI Taxonomy" id="34839"/>
    <lineage>
        <taxon>Eukaryota</taxon>
        <taxon>Metazoa</taxon>
        <taxon>Chordata</taxon>
        <taxon>Craniata</taxon>
        <taxon>Vertebrata</taxon>
        <taxon>Euteleostomi</taxon>
        <taxon>Mammalia</taxon>
        <taxon>Eutheria</taxon>
        <taxon>Euarchontoglires</taxon>
        <taxon>Glires</taxon>
        <taxon>Rodentia</taxon>
        <taxon>Hystricomorpha</taxon>
        <taxon>Chinchillidae</taxon>
        <taxon>Chinchilla</taxon>
    </lineage>
</organism>
<reference evidence="3" key="1">
    <citation type="submission" date="2025-08" db="UniProtKB">
        <authorList>
            <consortium name="Ensembl"/>
        </authorList>
    </citation>
    <scope>IDENTIFICATION</scope>
</reference>
<dbReference type="InterPro" id="IPR027821">
    <property type="entry name" value="SHLD1"/>
</dbReference>
<dbReference type="CTD" id="149840"/>
<dbReference type="OrthoDB" id="9446682at2759"/>
<dbReference type="GO" id="GO:0035861">
    <property type="term" value="C:site of double-strand break"/>
    <property type="evidence" value="ECO:0007669"/>
    <property type="project" value="Ensembl"/>
</dbReference>
<dbReference type="GO" id="GO:0045830">
    <property type="term" value="P:positive regulation of isotype switching"/>
    <property type="evidence" value="ECO:0007669"/>
    <property type="project" value="Ensembl"/>
</dbReference>
<sequence>MATQAAAVDSTLGDSCSLDLPSASDVRDYVLRSTSPGPRSESLSSLETHPVAEPDSSSLNTEQKDSWTFEDLWLGPSAKGQLKAKEEDSGLRESLDRFYEVFGRPQPASEDPLSASVCRCLSRKITELRGQGSRKYALRSFQMARVIFARDGCSALRRHCRDSRFYPLHEGSVSLDDEKQTPGLSKDIIRFLLQQNLMKDP</sequence>
<feature type="domain" description="Shieldin complex subunit 1 C-terminal" evidence="2">
    <location>
        <begin position="81"/>
        <end position="199"/>
    </location>
</feature>
<gene>
    <name evidence="3" type="primary">SHLD1</name>
</gene>
<dbReference type="PANTHER" id="PTHR36863">
    <property type="entry name" value="SHIELDIN COMPLEX SUBUNIT 1"/>
    <property type="match status" value="1"/>
</dbReference>
<dbReference type="GO" id="GO:2001034">
    <property type="term" value="P:positive regulation of double-strand break repair via nonhomologous end joining"/>
    <property type="evidence" value="ECO:0007669"/>
    <property type="project" value="Ensembl"/>
</dbReference>
<keyword evidence="4" id="KW-1185">Reference proteome</keyword>
<evidence type="ECO:0000259" key="2">
    <source>
        <dbReference type="Pfam" id="PF15021"/>
    </source>
</evidence>
<dbReference type="InterPro" id="IPR053898">
    <property type="entry name" value="SHLD1_C"/>
</dbReference>
<protein>
    <submittedName>
        <fullName evidence="3">Shieldin complex subunit 1</fullName>
    </submittedName>
</protein>
<dbReference type="AlphaFoldDB" id="A0A8C2VTX4"/>